<evidence type="ECO:0000259" key="1">
    <source>
        <dbReference type="Pfam" id="PF13302"/>
    </source>
</evidence>
<gene>
    <name evidence="2" type="ORF">BG015_006448</name>
</gene>
<feature type="domain" description="N-acetyltransferase" evidence="1">
    <location>
        <begin position="32"/>
        <end position="174"/>
    </location>
</feature>
<comment type="caution">
    <text evidence="2">The sequence shown here is derived from an EMBL/GenBank/DDBJ whole genome shotgun (WGS) entry which is preliminary data.</text>
</comment>
<dbReference type="SUPFAM" id="SSF55729">
    <property type="entry name" value="Acyl-CoA N-acyltransferases (Nat)"/>
    <property type="match status" value="1"/>
</dbReference>
<evidence type="ECO:0000313" key="2">
    <source>
        <dbReference type="EMBL" id="KAF9151592.1"/>
    </source>
</evidence>
<organism evidence="2 3">
    <name type="scientific">Linnemannia schmuckeri</name>
    <dbReference type="NCBI Taxonomy" id="64567"/>
    <lineage>
        <taxon>Eukaryota</taxon>
        <taxon>Fungi</taxon>
        <taxon>Fungi incertae sedis</taxon>
        <taxon>Mucoromycota</taxon>
        <taxon>Mortierellomycotina</taxon>
        <taxon>Mortierellomycetes</taxon>
        <taxon>Mortierellales</taxon>
        <taxon>Mortierellaceae</taxon>
        <taxon>Linnemannia</taxon>
    </lineage>
</organism>
<dbReference type="InterPro" id="IPR016181">
    <property type="entry name" value="Acyl_CoA_acyltransferase"/>
</dbReference>
<dbReference type="OrthoDB" id="630895at2759"/>
<dbReference type="Pfam" id="PF13302">
    <property type="entry name" value="Acetyltransf_3"/>
    <property type="match status" value="1"/>
</dbReference>
<name>A0A9P5VBI4_9FUNG</name>
<dbReference type="EMBL" id="JAAAUQ010000309">
    <property type="protein sequence ID" value="KAF9151592.1"/>
    <property type="molecule type" value="Genomic_DNA"/>
</dbReference>
<dbReference type="AlphaFoldDB" id="A0A9P5VBI4"/>
<proteinExistence type="predicted"/>
<sequence length="229" mass="26233">MSTATKSPEEHARLLELHNSFKPVWLTETIQLGPWLSSDRDVVAKYMNDPRVYESLFGPPIPYTLKDADDWLALRVDRMTKEGTPLDFAFRDMTRGGRAFGCVGASDHSDENLGEDDTGYWLAPEYHGQGLMAKALKMMLYRVSVVECGKRKFNSFVFEGNWASRRTLEKVGFVVQKDMTRSIVKYGKTIPQWVLRLYLTEEDVERWGRETLEATPLPSFSPVRPLCVE</sequence>
<dbReference type="InterPro" id="IPR000182">
    <property type="entry name" value="GNAT_dom"/>
</dbReference>
<accession>A0A9P5VBI4</accession>
<dbReference type="PANTHER" id="PTHR43328">
    <property type="entry name" value="ACETYLTRANSFERASE-RELATED"/>
    <property type="match status" value="1"/>
</dbReference>
<keyword evidence="3" id="KW-1185">Reference proteome</keyword>
<protein>
    <recommendedName>
        <fullName evidence="1">N-acetyltransferase domain-containing protein</fullName>
    </recommendedName>
</protein>
<dbReference type="Proteomes" id="UP000748756">
    <property type="component" value="Unassembled WGS sequence"/>
</dbReference>
<dbReference type="Gene3D" id="3.40.630.30">
    <property type="match status" value="1"/>
</dbReference>
<dbReference type="PANTHER" id="PTHR43328:SF1">
    <property type="entry name" value="N-ACETYLTRANSFERASE DOMAIN-CONTAINING PROTEIN"/>
    <property type="match status" value="1"/>
</dbReference>
<reference evidence="2" key="1">
    <citation type="journal article" date="2020" name="Fungal Divers.">
        <title>Resolving the Mortierellaceae phylogeny through synthesis of multi-gene phylogenetics and phylogenomics.</title>
        <authorList>
            <person name="Vandepol N."/>
            <person name="Liber J."/>
            <person name="Desiro A."/>
            <person name="Na H."/>
            <person name="Kennedy M."/>
            <person name="Barry K."/>
            <person name="Grigoriev I.V."/>
            <person name="Miller A.N."/>
            <person name="O'Donnell K."/>
            <person name="Stajich J.E."/>
            <person name="Bonito G."/>
        </authorList>
    </citation>
    <scope>NUCLEOTIDE SEQUENCE</scope>
    <source>
        <strain evidence="2">NRRL 6426</strain>
    </source>
</reference>
<evidence type="ECO:0000313" key="3">
    <source>
        <dbReference type="Proteomes" id="UP000748756"/>
    </source>
</evidence>
<dbReference type="GO" id="GO:0016747">
    <property type="term" value="F:acyltransferase activity, transferring groups other than amino-acyl groups"/>
    <property type="evidence" value="ECO:0007669"/>
    <property type="project" value="InterPro"/>
</dbReference>